<evidence type="ECO:0000256" key="3">
    <source>
        <dbReference type="ARBA" id="ARBA00016840"/>
    </source>
</evidence>
<dbReference type="InParanoid" id="E2BAX7"/>
<dbReference type="PANTHER" id="PTHR46321">
    <property type="entry name" value="KIF1-BINDING PROTEIN"/>
    <property type="match status" value="1"/>
</dbReference>
<feature type="transmembrane region" description="Helical" evidence="7">
    <location>
        <begin position="167"/>
        <end position="186"/>
    </location>
</feature>
<comment type="subcellular location">
    <subcellularLocation>
        <location evidence="1">Cytoplasm</location>
        <location evidence="1">Cytoskeleton</location>
    </subcellularLocation>
</comment>
<keyword evidence="7" id="KW-1133">Transmembrane helix</keyword>
<dbReference type="OrthoDB" id="7554758at2759"/>
<dbReference type="Proteomes" id="UP000008237">
    <property type="component" value="Unassembled WGS sequence"/>
</dbReference>
<feature type="non-terminal residue" evidence="8">
    <location>
        <position position="1"/>
    </location>
</feature>
<accession>E2BAX7</accession>
<dbReference type="OMA" id="NIACIMI"/>
<keyword evidence="7" id="KW-0812">Transmembrane</keyword>
<dbReference type="GO" id="GO:0005856">
    <property type="term" value="C:cytoskeleton"/>
    <property type="evidence" value="ECO:0007669"/>
    <property type="project" value="UniProtKB-SubCell"/>
</dbReference>
<sequence length="422" mass="49587">ECMRTGEFFLMRSMTLLKNKELDCKAILGAIETLNELSYIYIELENPMRSLQYSKKAFEIYHTYTKGQDDFPAPVNIITVIDIKTNLNPIYLLNKKYMGTLKSLFILRNKIKPELIDMDQIATYMCELLQKQLKYIPALIDNVSWATEAIKLAEYFLSRNRFNKCKMYLNIACIMIRAYFSLYFSVLIQTMSVGEQKLIYMNLKSTIFSILMYWVRYGLVLLYTSRERFIEAKREDNLCETNNSISKSATMSVKQLTESLMSPNIDCKNKIEEIIYIDEDNYITNYNDAKRIFVRILELLNYLKADKSISGEATVRVEIAQCVSRAYKYLAFYEFDKIKQMKLQKRRIEVLENCLKTLQADDNVIRSFVCFEIGVVNSIVLNIIIENLRNLNEDLNAKELLEIEQLVKKSVMYFQLYTDNHK</sequence>
<evidence type="ECO:0000256" key="5">
    <source>
        <dbReference type="ARBA" id="ARBA00023212"/>
    </source>
</evidence>
<keyword evidence="4" id="KW-0963">Cytoplasm</keyword>
<evidence type="ECO:0000256" key="7">
    <source>
        <dbReference type="SAM" id="Phobius"/>
    </source>
</evidence>
<evidence type="ECO:0000313" key="9">
    <source>
        <dbReference type="Proteomes" id="UP000008237"/>
    </source>
</evidence>
<dbReference type="EMBL" id="GL446885">
    <property type="protein sequence ID" value="EFN87152.1"/>
    <property type="molecule type" value="Genomic_DNA"/>
</dbReference>
<evidence type="ECO:0000256" key="4">
    <source>
        <dbReference type="ARBA" id="ARBA00022490"/>
    </source>
</evidence>
<evidence type="ECO:0000256" key="6">
    <source>
        <dbReference type="SAM" id="Coils"/>
    </source>
</evidence>
<keyword evidence="9" id="KW-1185">Reference proteome</keyword>
<keyword evidence="6" id="KW-0175">Coiled coil</keyword>
<keyword evidence="5" id="KW-0206">Cytoskeleton</keyword>
<evidence type="ECO:0000256" key="2">
    <source>
        <dbReference type="ARBA" id="ARBA00010305"/>
    </source>
</evidence>
<feature type="non-terminal residue" evidence="8">
    <location>
        <position position="422"/>
    </location>
</feature>
<gene>
    <name evidence="8" type="ORF">EAI_03524</name>
</gene>
<evidence type="ECO:0000256" key="1">
    <source>
        <dbReference type="ARBA" id="ARBA00004245"/>
    </source>
</evidence>
<organism evidence="9">
    <name type="scientific">Harpegnathos saltator</name>
    <name type="common">Jerdon's jumping ant</name>
    <dbReference type="NCBI Taxonomy" id="610380"/>
    <lineage>
        <taxon>Eukaryota</taxon>
        <taxon>Metazoa</taxon>
        <taxon>Ecdysozoa</taxon>
        <taxon>Arthropoda</taxon>
        <taxon>Hexapoda</taxon>
        <taxon>Insecta</taxon>
        <taxon>Pterygota</taxon>
        <taxon>Neoptera</taxon>
        <taxon>Endopterygota</taxon>
        <taxon>Hymenoptera</taxon>
        <taxon>Apocrita</taxon>
        <taxon>Aculeata</taxon>
        <taxon>Formicoidea</taxon>
        <taxon>Formicidae</taxon>
        <taxon>Ponerinae</taxon>
        <taxon>Ponerini</taxon>
        <taxon>Harpegnathos</taxon>
    </lineage>
</organism>
<evidence type="ECO:0000313" key="8">
    <source>
        <dbReference type="EMBL" id="EFN87152.1"/>
    </source>
</evidence>
<reference evidence="8 9" key="1">
    <citation type="journal article" date="2010" name="Science">
        <title>Genomic comparison of the ants Camponotus floridanus and Harpegnathos saltator.</title>
        <authorList>
            <person name="Bonasio R."/>
            <person name="Zhang G."/>
            <person name="Ye C."/>
            <person name="Mutti N.S."/>
            <person name="Fang X."/>
            <person name="Qin N."/>
            <person name="Donahue G."/>
            <person name="Yang P."/>
            <person name="Li Q."/>
            <person name="Li C."/>
            <person name="Zhang P."/>
            <person name="Huang Z."/>
            <person name="Berger S.L."/>
            <person name="Reinberg D."/>
            <person name="Wang J."/>
            <person name="Liebig J."/>
        </authorList>
    </citation>
    <scope>NUCLEOTIDE SEQUENCE [LARGE SCALE GENOMIC DNA]</scope>
    <source>
        <strain evidence="8 9">R22 G/1</strain>
    </source>
</reference>
<feature type="transmembrane region" description="Helical" evidence="7">
    <location>
        <begin position="206"/>
        <end position="224"/>
    </location>
</feature>
<feature type="coiled-coil region" evidence="6">
    <location>
        <begin position="341"/>
        <end position="401"/>
    </location>
</feature>
<protein>
    <recommendedName>
        <fullName evidence="3">KIF-binding protein</fullName>
    </recommendedName>
</protein>
<name>E2BAX7_HARSA</name>
<comment type="similarity">
    <text evidence="2">Belongs to the KIF-binding protein family.</text>
</comment>
<keyword evidence="7" id="KW-0472">Membrane</keyword>
<dbReference type="Pfam" id="PF12309">
    <property type="entry name" value="KBP_C"/>
    <property type="match status" value="1"/>
</dbReference>
<dbReference type="InterPro" id="IPR022083">
    <property type="entry name" value="KBP"/>
</dbReference>
<dbReference type="AlphaFoldDB" id="E2BAX7"/>
<dbReference type="PANTHER" id="PTHR46321:SF1">
    <property type="entry name" value="KIF-BINDING PROTEIN"/>
    <property type="match status" value="1"/>
</dbReference>
<proteinExistence type="inferred from homology"/>